<comment type="subunit">
    <text evidence="3">Homodimer.</text>
</comment>
<dbReference type="Gene3D" id="3.20.20.70">
    <property type="entry name" value="Aldolase class I"/>
    <property type="match status" value="1"/>
</dbReference>
<dbReference type="InterPro" id="IPR013785">
    <property type="entry name" value="Aldolase_TIM"/>
</dbReference>
<dbReference type="EMBL" id="JXJQ01000011">
    <property type="protein sequence ID" value="KJY60433.1"/>
    <property type="molecule type" value="Genomic_DNA"/>
</dbReference>
<keyword evidence="5" id="KW-1185">Reference proteome</keyword>
<protein>
    <recommendedName>
        <fullName evidence="3">Triosephosphate isomerase</fullName>
        <ecNumber evidence="3">5.3.1.1</ecNumber>
    </recommendedName>
</protein>
<reference evidence="4 5" key="1">
    <citation type="submission" date="2015-01" db="EMBL/GenBank/DDBJ databases">
        <title>Comparative genomics of the lactic acid bacteria isolated from the honey bee gut.</title>
        <authorList>
            <person name="Ellegaard K.M."/>
            <person name="Tamarit D."/>
            <person name="Javelind E."/>
            <person name="Olofsson T."/>
            <person name="Andersson S.G."/>
            <person name="Vasquez A."/>
        </authorList>
    </citation>
    <scope>NUCLEOTIDE SEQUENCE [LARGE SCALE GENOMIC DNA]</scope>
    <source>
        <strain evidence="4 5">Bin4</strain>
    </source>
</reference>
<organism evidence="4 5">
    <name type="scientific">Bombilactobacillus mellifer</name>
    <dbReference type="NCBI Taxonomy" id="1218492"/>
    <lineage>
        <taxon>Bacteria</taxon>
        <taxon>Bacillati</taxon>
        <taxon>Bacillota</taxon>
        <taxon>Bacilli</taxon>
        <taxon>Lactobacillales</taxon>
        <taxon>Lactobacillaceae</taxon>
        <taxon>Bombilactobacillus</taxon>
    </lineage>
</organism>
<dbReference type="RefSeq" id="WP_046317770.1">
    <property type="nucleotide sequence ID" value="NZ_JBHSZT010000003.1"/>
</dbReference>
<dbReference type="GO" id="GO:0046166">
    <property type="term" value="P:glyceraldehyde-3-phosphate biosynthetic process"/>
    <property type="evidence" value="ECO:0007669"/>
    <property type="project" value="TreeGrafter"/>
</dbReference>
<dbReference type="EC" id="5.3.1.1" evidence="3"/>
<dbReference type="PANTHER" id="PTHR21139">
    <property type="entry name" value="TRIOSEPHOSPHATE ISOMERASE"/>
    <property type="match status" value="1"/>
</dbReference>
<dbReference type="GO" id="GO:0005829">
    <property type="term" value="C:cytosol"/>
    <property type="evidence" value="ECO:0007669"/>
    <property type="project" value="TreeGrafter"/>
</dbReference>
<dbReference type="Pfam" id="PF00121">
    <property type="entry name" value="TIM"/>
    <property type="match status" value="1"/>
</dbReference>
<name>A0A0F4LQ44_9LACO</name>
<comment type="subcellular location">
    <subcellularLocation>
        <location evidence="3">Cytoplasm</location>
    </subcellularLocation>
</comment>
<keyword evidence="3" id="KW-0324">Glycolysis</keyword>
<dbReference type="STRING" id="1218492.JG30_15560"/>
<evidence type="ECO:0000313" key="4">
    <source>
        <dbReference type="EMBL" id="KJY60433.1"/>
    </source>
</evidence>
<proteinExistence type="inferred from homology"/>
<evidence type="ECO:0000313" key="5">
    <source>
        <dbReference type="Proteomes" id="UP000033558"/>
    </source>
</evidence>
<gene>
    <name evidence="4" type="primary">tpiA</name>
    <name evidence="4" type="ORF">JG30_15560</name>
</gene>
<dbReference type="Proteomes" id="UP000033558">
    <property type="component" value="Unassembled WGS sequence"/>
</dbReference>
<dbReference type="CDD" id="cd00311">
    <property type="entry name" value="TIM"/>
    <property type="match status" value="1"/>
</dbReference>
<dbReference type="GO" id="GO:0019563">
    <property type="term" value="P:glycerol catabolic process"/>
    <property type="evidence" value="ECO:0007669"/>
    <property type="project" value="TreeGrafter"/>
</dbReference>
<dbReference type="PANTHER" id="PTHR21139:SF42">
    <property type="entry name" value="TRIOSEPHOSPHATE ISOMERASE"/>
    <property type="match status" value="1"/>
</dbReference>
<comment type="catalytic activity">
    <reaction evidence="3">
        <text>D-glyceraldehyde 3-phosphate = dihydroxyacetone phosphate</text>
        <dbReference type="Rhea" id="RHEA:18585"/>
        <dbReference type="ChEBI" id="CHEBI:57642"/>
        <dbReference type="ChEBI" id="CHEBI:59776"/>
        <dbReference type="EC" id="5.3.1.1"/>
    </reaction>
</comment>
<keyword evidence="2 3" id="KW-0413">Isomerase</keyword>
<dbReference type="PROSITE" id="PS51440">
    <property type="entry name" value="TIM_2"/>
    <property type="match status" value="1"/>
</dbReference>
<accession>A0A0F4LQ44</accession>
<dbReference type="InterPro" id="IPR035990">
    <property type="entry name" value="TIM_sf"/>
</dbReference>
<dbReference type="InterPro" id="IPR000652">
    <property type="entry name" value="Triosephosphate_isomerase"/>
</dbReference>
<evidence type="ECO:0000256" key="3">
    <source>
        <dbReference type="RuleBase" id="RU363013"/>
    </source>
</evidence>
<keyword evidence="3" id="KW-0312">Gluconeogenesis</keyword>
<comment type="pathway">
    <text evidence="3">Carbohydrate biosynthesis; gluconeogenesis.</text>
</comment>
<dbReference type="GO" id="GO:0004807">
    <property type="term" value="F:triose-phosphate isomerase activity"/>
    <property type="evidence" value="ECO:0007669"/>
    <property type="project" value="UniProtKB-EC"/>
</dbReference>
<dbReference type="AlphaFoldDB" id="A0A0F4LQ44"/>
<dbReference type="UniPathway" id="UPA00109">
    <property type="reaction ID" value="UER00189"/>
</dbReference>
<keyword evidence="3" id="KW-0963">Cytoplasm</keyword>
<evidence type="ECO:0000256" key="1">
    <source>
        <dbReference type="ARBA" id="ARBA00007422"/>
    </source>
</evidence>
<dbReference type="SUPFAM" id="SSF51351">
    <property type="entry name" value="Triosephosphate isomerase (TIM)"/>
    <property type="match status" value="1"/>
</dbReference>
<dbReference type="GO" id="GO:0006096">
    <property type="term" value="P:glycolytic process"/>
    <property type="evidence" value="ECO:0007669"/>
    <property type="project" value="UniProtKB-UniPathway"/>
</dbReference>
<evidence type="ECO:0000256" key="2">
    <source>
        <dbReference type="ARBA" id="ARBA00023235"/>
    </source>
</evidence>
<dbReference type="HOGENOM" id="CLU_024251_2_3_9"/>
<dbReference type="PATRIC" id="fig|1218492.5.peg.1612"/>
<comment type="similarity">
    <text evidence="1 3">Belongs to the triosephosphate isomerase family.</text>
</comment>
<dbReference type="UniPathway" id="UPA00138"/>
<dbReference type="OrthoDB" id="9809429at2"/>
<comment type="caution">
    <text evidence="4">The sequence shown here is derived from an EMBL/GenBank/DDBJ whole genome shotgun (WGS) entry which is preliminary data.</text>
</comment>
<comment type="pathway">
    <text evidence="3">Carbohydrate degradation; glycolysis; D-glyceraldehyde 3-phosphate from glycerone phosphate: step 1/1.</text>
</comment>
<dbReference type="GO" id="GO:0006094">
    <property type="term" value="P:gluconeogenesis"/>
    <property type="evidence" value="ECO:0007669"/>
    <property type="project" value="UniProtKB-UniPathway"/>
</dbReference>
<sequence>MGRKPLVGISLKIYQNKIAEAVNYAQSISQLTNGETDLELFILPSMGVIYPVAQALHNRENVIGLGAQNIAPLANGALTGEFSIESLVDLQGHYVEIGHYERRTYFHEDDELINQKIQLTLKNQLVPLLCIGEAQQTTGAELKTVFKKILAADLANISPAQLATLIIAYEPYWAIGKAAAAKASYVAVAHTMIREALAELIGPTADNVRIIYGGSVSKDTAGSLVNNPNVDGVFVGRFGHDPQNFAEIVQIVKQVKLQAN</sequence>